<sequence>MDSSKASPADVQPWRRSTRGIGPRLSATFGFLTFSTLSVACLITPRKKEWIDICLDYCYAKRAFDSHTFYDRFFTFLKKLPK</sequence>
<dbReference type="VEuPathDB" id="ToxoDB:CSUI_009916"/>
<evidence type="ECO:0008006" key="5">
    <source>
        <dbReference type="Google" id="ProtNLM"/>
    </source>
</evidence>
<protein>
    <recommendedName>
        <fullName evidence="5">Transmembrane protein</fullName>
    </recommendedName>
</protein>
<feature type="region of interest" description="Disordered" evidence="1">
    <location>
        <begin position="1"/>
        <end position="20"/>
    </location>
</feature>
<dbReference type="Proteomes" id="UP000221165">
    <property type="component" value="Unassembled WGS sequence"/>
</dbReference>
<accession>A0A2C6K0U8</accession>
<dbReference type="AlphaFoldDB" id="A0A2C6K0U8"/>
<dbReference type="GeneID" id="94433236"/>
<dbReference type="EMBL" id="MIGC01006312">
    <property type="protein sequence ID" value="PHJ16270.1"/>
    <property type="molecule type" value="Genomic_DNA"/>
</dbReference>
<evidence type="ECO:0000313" key="4">
    <source>
        <dbReference type="Proteomes" id="UP000221165"/>
    </source>
</evidence>
<evidence type="ECO:0000256" key="1">
    <source>
        <dbReference type="SAM" id="MobiDB-lite"/>
    </source>
</evidence>
<proteinExistence type="predicted"/>
<organism evidence="3 4">
    <name type="scientific">Cystoisospora suis</name>
    <dbReference type="NCBI Taxonomy" id="483139"/>
    <lineage>
        <taxon>Eukaryota</taxon>
        <taxon>Sar</taxon>
        <taxon>Alveolata</taxon>
        <taxon>Apicomplexa</taxon>
        <taxon>Conoidasida</taxon>
        <taxon>Coccidia</taxon>
        <taxon>Eucoccidiorida</taxon>
        <taxon>Eimeriorina</taxon>
        <taxon>Sarcocystidae</taxon>
        <taxon>Cystoisospora</taxon>
    </lineage>
</organism>
<keyword evidence="4" id="KW-1185">Reference proteome</keyword>
<gene>
    <name evidence="3" type="ORF">CSUI_009916</name>
</gene>
<reference evidence="3 4" key="1">
    <citation type="journal article" date="2017" name="Int. J. Parasitol.">
        <title>The genome of the protozoan parasite Cystoisospora suis and a reverse vaccinology approach to identify vaccine candidates.</title>
        <authorList>
            <person name="Palmieri N."/>
            <person name="Shrestha A."/>
            <person name="Ruttkowski B."/>
            <person name="Beck T."/>
            <person name="Vogl C."/>
            <person name="Tomley F."/>
            <person name="Blake D.P."/>
            <person name="Joachim A."/>
        </authorList>
    </citation>
    <scope>NUCLEOTIDE SEQUENCE [LARGE SCALE GENOMIC DNA]</scope>
    <source>
        <strain evidence="3 4">Wien I</strain>
    </source>
</reference>
<keyword evidence="2" id="KW-0812">Transmembrane</keyword>
<keyword evidence="2" id="KW-0472">Membrane</keyword>
<dbReference type="RefSeq" id="XP_067917999.1">
    <property type="nucleotide sequence ID" value="XM_068070025.1"/>
</dbReference>
<feature type="transmembrane region" description="Helical" evidence="2">
    <location>
        <begin position="25"/>
        <end position="43"/>
    </location>
</feature>
<evidence type="ECO:0000256" key="2">
    <source>
        <dbReference type="SAM" id="Phobius"/>
    </source>
</evidence>
<comment type="caution">
    <text evidence="3">The sequence shown here is derived from an EMBL/GenBank/DDBJ whole genome shotgun (WGS) entry which is preliminary data.</text>
</comment>
<name>A0A2C6K0U8_9APIC</name>
<keyword evidence="2" id="KW-1133">Transmembrane helix</keyword>
<dbReference type="OrthoDB" id="368515at2759"/>
<evidence type="ECO:0000313" key="3">
    <source>
        <dbReference type="EMBL" id="PHJ16270.1"/>
    </source>
</evidence>